<proteinExistence type="inferred from homology"/>
<feature type="compositionally biased region" description="Basic and acidic residues" evidence="8">
    <location>
        <begin position="899"/>
        <end position="910"/>
    </location>
</feature>
<keyword evidence="3" id="KW-0507">mRNA processing</keyword>
<dbReference type="SMART" id="SM00386">
    <property type="entry name" value="HAT"/>
    <property type="match status" value="6"/>
</dbReference>
<feature type="domain" description="Pre-mRNA-splicing factor Syf1/CRNKL1-like C-terminal HAT-repeats" evidence="10">
    <location>
        <begin position="761"/>
        <end position="859"/>
    </location>
</feature>
<comment type="subcellular location">
    <subcellularLocation>
        <location evidence="1">Nucleus</location>
    </subcellularLocation>
</comment>
<sequence length="923" mass="106813">MIVDPTDKAEIDDAISKDPYSLSMWLTLINLTNEDPWEERQAVFERAVSTLPGSYKLWRMYLSEFRKVTKGKAHNDPLVGSAIEAHERSFVFLNKMPRLWIEFSSYLMSFKFVTLTRRAFDLALRALPITQHHHIWRYYLEFANKPFVPPETAILIYRRRIKLQPELIEEFYEYLISNDMFDEAAVTLIKFLNDPYAISATGKTKAQLWLVLCDLIAQHPNEIHSVPDPDLLIREAISKFTDTQGKLWVSLANFFIRQAHFERARDVFEEGMKKVTTVQDFVLVFNECARMEEQLASAMISQGVPHRKKNRRAELSVKERTTFEDILNGVVPSDDEPQHAIKPLSSKEQQALALDRLEYLVGTRSLRLSDASLRQNPYAVGEWIKRAILIAEDKTPFIHDSIGVRQKRMFEDAIETIVPEQAVGRLSDVWIAYARVCEEREGEKDIPSAGSVFRRATKAHFRGGDEMASVWCEWIEMELRHRRYIPALELAREALSSAPSTTTKALHHKDNGVWKSLQLWTLYADLAESFSTLTECRMCYDRMMEYQIITPLVLLNYAALLQQNNYFEDSFGVYEKGIHLFPFPQSEEIWQSYLLQFVKRYGVKGHLERVREMFDELFTALPVRASFENSKRKGEEVSVDFVRKVYVMASQIEEEHGRINRAMVLLADCEKALVTLLYTQQSRFRGGRSKEKRVCTAKDILHIYVVHVARYSHFFGPTKTRPIFEEGIRQLMSLPAFVRALGEEKGEVTENGVELRDGVSCAIELVLQYAKMERTLGEIDRARSLYQQMARFANPDVIPAFWDDWKQFELRFGDTDTFKEMKRIQRTVQGSFSSSNFVQTNLLAAKGITEDEVAKKALSVATDLEQKELARRRRRDEQKGMKVPEKSTVSEGIAQLRQQQEETMLKDEPPKTASNQNDEEIDL</sequence>
<feature type="region of interest" description="Disordered" evidence="8">
    <location>
        <begin position="868"/>
        <end position="923"/>
    </location>
</feature>
<evidence type="ECO:0000256" key="5">
    <source>
        <dbReference type="ARBA" id="ARBA00022737"/>
    </source>
</evidence>
<dbReference type="InterPro" id="IPR055433">
    <property type="entry name" value="HAT_Syf1-like_N"/>
</dbReference>
<evidence type="ECO:0000256" key="4">
    <source>
        <dbReference type="ARBA" id="ARBA00022728"/>
    </source>
</evidence>
<gene>
    <name evidence="12" type="ORF">BLNAU_2697</name>
</gene>
<dbReference type="InterPro" id="IPR055430">
    <property type="entry name" value="HAT_Syf1_CNRKL1_C"/>
</dbReference>
<feature type="compositionally biased region" description="Basic and acidic residues" evidence="8">
    <location>
        <begin position="868"/>
        <end position="885"/>
    </location>
</feature>
<dbReference type="InterPro" id="IPR045075">
    <property type="entry name" value="Syf1-like"/>
</dbReference>
<feature type="domain" description="Pre-mRNA-splicing factor Syf1-like N-terminal HAT-repeats" evidence="11">
    <location>
        <begin position="12"/>
        <end position="166"/>
    </location>
</feature>
<organism evidence="12 13">
    <name type="scientific">Blattamonas nauphoetae</name>
    <dbReference type="NCBI Taxonomy" id="2049346"/>
    <lineage>
        <taxon>Eukaryota</taxon>
        <taxon>Metamonada</taxon>
        <taxon>Preaxostyla</taxon>
        <taxon>Oxymonadida</taxon>
        <taxon>Blattamonas</taxon>
    </lineage>
</organism>
<evidence type="ECO:0000259" key="10">
    <source>
        <dbReference type="Pfam" id="PF23231"/>
    </source>
</evidence>
<dbReference type="PANTHER" id="PTHR11246">
    <property type="entry name" value="PRE-MRNA SPLICING FACTOR"/>
    <property type="match status" value="1"/>
</dbReference>
<dbReference type="InterPro" id="IPR003107">
    <property type="entry name" value="HAT"/>
</dbReference>
<keyword evidence="7" id="KW-0539">Nucleus</keyword>
<dbReference type="Pfam" id="PF23233">
    <property type="entry name" value="HAT_Syf1_CNRKL1_N"/>
    <property type="match status" value="1"/>
</dbReference>
<dbReference type="InterPro" id="IPR056350">
    <property type="entry name" value="HAT_Syf1_central"/>
</dbReference>
<dbReference type="InterPro" id="IPR011990">
    <property type="entry name" value="TPR-like_helical_dom_sf"/>
</dbReference>
<evidence type="ECO:0000256" key="2">
    <source>
        <dbReference type="ARBA" id="ARBA00008644"/>
    </source>
</evidence>
<dbReference type="PANTHER" id="PTHR11246:SF5">
    <property type="entry name" value="PRE-MRNA-SPLICING FACTOR SYF1"/>
    <property type="match status" value="1"/>
</dbReference>
<keyword evidence="5" id="KW-0677">Repeat</keyword>
<comment type="similarity">
    <text evidence="2">Belongs to the crooked-neck family.</text>
</comment>
<keyword evidence="4" id="KW-0747">Spliceosome</keyword>
<evidence type="ECO:0000256" key="3">
    <source>
        <dbReference type="ARBA" id="ARBA00022664"/>
    </source>
</evidence>
<accession>A0ABQ9YFF0</accession>
<dbReference type="EMBL" id="JARBJD010000011">
    <property type="protein sequence ID" value="KAK2962454.1"/>
    <property type="molecule type" value="Genomic_DNA"/>
</dbReference>
<name>A0ABQ9YFF0_9EUKA</name>
<reference evidence="12 13" key="1">
    <citation type="journal article" date="2022" name="bioRxiv">
        <title>Genomics of Preaxostyla Flagellates Illuminates Evolutionary Transitions and the Path Towards Mitochondrial Loss.</title>
        <authorList>
            <person name="Novak L.V.F."/>
            <person name="Treitli S.C."/>
            <person name="Pyrih J."/>
            <person name="Halakuc P."/>
            <person name="Pipaliya S.V."/>
            <person name="Vacek V."/>
            <person name="Brzon O."/>
            <person name="Soukal P."/>
            <person name="Eme L."/>
            <person name="Dacks J.B."/>
            <person name="Karnkowska A."/>
            <person name="Elias M."/>
            <person name="Hampl V."/>
        </authorList>
    </citation>
    <scope>NUCLEOTIDE SEQUENCE [LARGE SCALE GENOMIC DNA]</scope>
    <source>
        <strain evidence="12">NAU3</strain>
        <tissue evidence="12">Gut</tissue>
    </source>
</reference>
<feature type="domain" description="Pre-mRNA-splicing factor SYF1 central HAT repeats" evidence="9">
    <location>
        <begin position="168"/>
        <end position="398"/>
    </location>
</feature>
<evidence type="ECO:0000256" key="1">
    <source>
        <dbReference type="ARBA" id="ARBA00004123"/>
    </source>
</evidence>
<dbReference type="Proteomes" id="UP001281761">
    <property type="component" value="Unassembled WGS sequence"/>
</dbReference>
<evidence type="ECO:0000313" key="12">
    <source>
        <dbReference type="EMBL" id="KAK2962454.1"/>
    </source>
</evidence>
<keyword evidence="13" id="KW-1185">Reference proteome</keyword>
<keyword evidence="6" id="KW-0508">mRNA splicing</keyword>
<evidence type="ECO:0000313" key="13">
    <source>
        <dbReference type="Proteomes" id="UP001281761"/>
    </source>
</evidence>
<feature type="domain" description="Pre-mRNA-splicing factor Syf1/CRNKL1-like C-terminal HAT-repeats" evidence="10">
    <location>
        <begin position="419"/>
        <end position="668"/>
    </location>
</feature>
<dbReference type="Pfam" id="PF23231">
    <property type="entry name" value="HAT_Syf1_CNRKL1_C"/>
    <property type="match status" value="2"/>
</dbReference>
<dbReference type="Gene3D" id="1.25.40.10">
    <property type="entry name" value="Tetratricopeptide repeat domain"/>
    <property type="match status" value="4"/>
</dbReference>
<evidence type="ECO:0000256" key="7">
    <source>
        <dbReference type="ARBA" id="ARBA00023242"/>
    </source>
</evidence>
<evidence type="ECO:0000256" key="8">
    <source>
        <dbReference type="SAM" id="MobiDB-lite"/>
    </source>
</evidence>
<evidence type="ECO:0000259" key="11">
    <source>
        <dbReference type="Pfam" id="PF23233"/>
    </source>
</evidence>
<evidence type="ECO:0000256" key="6">
    <source>
        <dbReference type="ARBA" id="ARBA00023187"/>
    </source>
</evidence>
<dbReference type="SUPFAM" id="SSF48452">
    <property type="entry name" value="TPR-like"/>
    <property type="match status" value="3"/>
</dbReference>
<comment type="caution">
    <text evidence="12">The sequence shown here is derived from an EMBL/GenBank/DDBJ whole genome shotgun (WGS) entry which is preliminary data.</text>
</comment>
<evidence type="ECO:0000259" key="9">
    <source>
        <dbReference type="Pfam" id="PF23220"/>
    </source>
</evidence>
<dbReference type="Pfam" id="PF23220">
    <property type="entry name" value="HAT_Syf1_M"/>
    <property type="match status" value="1"/>
</dbReference>
<protein>
    <submittedName>
        <fullName evidence="12">Pre-mRNA-splicing factor SYF1</fullName>
    </submittedName>
</protein>